<comment type="caution">
    <text evidence="1">The sequence shown here is derived from an EMBL/GenBank/DDBJ whole genome shotgun (WGS) entry which is preliminary data.</text>
</comment>
<sequence length="149" mass="17433">MDRCMEVAHTHLKSRKPIILLYSLAPPIKFIDLLGTDQGVVDDSVGSTASSLRFSTFVLYDAEEWYEKITMLSLKNKKIIMLSVTYWMKKTECDVTNEMIFNCSVERAYFVAFKFKLFWLGKSIVTHWVFQRVRLVLHKNQANISAWRI</sequence>
<keyword evidence="2" id="KW-1185">Reference proteome</keyword>
<dbReference type="Proteomes" id="UP000324897">
    <property type="component" value="Chromosome 4"/>
</dbReference>
<reference evidence="1 2" key="1">
    <citation type="journal article" date="2019" name="Sci. Rep.">
        <title>A high-quality genome of Eragrostis curvula grass provides insights into Poaceae evolution and supports new strategies to enhance forage quality.</title>
        <authorList>
            <person name="Carballo J."/>
            <person name="Santos B.A.C.M."/>
            <person name="Zappacosta D."/>
            <person name="Garbus I."/>
            <person name="Selva J.P."/>
            <person name="Gallo C.A."/>
            <person name="Diaz A."/>
            <person name="Albertini E."/>
            <person name="Caccamo M."/>
            <person name="Echenique V."/>
        </authorList>
    </citation>
    <scope>NUCLEOTIDE SEQUENCE [LARGE SCALE GENOMIC DNA]</scope>
    <source>
        <strain evidence="2">cv. Victoria</strain>
        <tissue evidence="1">Leaf</tissue>
    </source>
</reference>
<dbReference type="EMBL" id="RWGY01000007">
    <property type="protein sequence ID" value="TVU40558.1"/>
    <property type="molecule type" value="Genomic_DNA"/>
</dbReference>
<gene>
    <name evidence="1" type="ORF">EJB05_14025</name>
</gene>
<dbReference type="AlphaFoldDB" id="A0A5J9VXB2"/>
<evidence type="ECO:0000313" key="2">
    <source>
        <dbReference type="Proteomes" id="UP000324897"/>
    </source>
</evidence>
<accession>A0A5J9VXB2</accession>
<organism evidence="1 2">
    <name type="scientific">Eragrostis curvula</name>
    <name type="common">weeping love grass</name>
    <dbReference type="NCBI Taxonomy" id="38414"/>
    <lineage>
        <taxon>Eukaryota</taxon>
        <taxon>Viridiplantae</taxon>
        <taxon>Streptophyta</taxon>
        <taxon>Embryophyta</taxon>
        <taxon>Tracheophyta</taxon>
        <taxon>Spermatophyta</taxon>
        <taxon>Magnoliopsida</taxon>
        <taxon>Liliopsida</taxon>
        <taxon>Poales</taxon>
        <taxon>Poaceae</taxon>
        <taxon>PACMAD clade</taxon>
        <taxon>Chloridoideae</taxon>
        <taxon>Eragrostideae</taxon>
        <taxon>Eragrostidinae</taxon>
        <taxon>Eragrostis</taxon>
    </lineage>
</organism>
<proteinExistence type="predicted"/>
<evidence type="ECO:0000313" key="1">
    <source>
        <dbReference type="EMBL" id="TVU40558.1"/>
    </source>
</evidence>
<name>A0A5J9VXB2_9POAL</name>
<protein>
    <submittedName>
        <fullName evidence="1">Uncharacterized protein</fullName>
    </submittedName>
</protein>
<dbReference type="Gramene" id="TVU40558">
    <property type="protein sequence ID" value="TVU40558"/>
    <property type="gene ID" value="EJB05_14025"/>
</dbReference>